<comment type="caution">
    <text evidence="1">The sequence shown here is derived from an EMBL/GenBank/DDBJ whole genome shotgun (WGS) entry which is preliminary data.</text>
</comment>
<dbReference type="Proteomes" id="UP001597299">
    <property type="component" value="Unassembled WGS sequence"/>
</dbReference>
<evidence type="ECO:0000313" key="2">
    <source>
        <dbReference type="Proteomes" id="UP001597299"/>
    </source>
</evidence>
<gene>
    <name evidence="1" type="ORF">ACFSNC_08225</name>
</gene>
<keyword evidence="2" id="KW-1185">Reference proteome</keyword>
<reference evidence="2" key="1">
    <citation type="journal article" date="2019" name="Int. J. Syst. Evol. Microbiol.">
        <title>The Global Catalogue of Microorganisms (GCM) 10K type strain sequencing project: providing services to taxonomists for standard genome sequencing and annotation.</title>
        <authorList>
            <consortium name="The Broad Institute Genomics Platform"/>
            <consortium name="The Broad Institute Genome Sequencing Center for Infectious Disease"/>
            <person name="Wu L."/>
            <person name="Ma J."/>
        </authorList>
    </citation>
    <scope>NUCLEOTIDE SEQUENCE [LARGE SCALE GENOMIC DNA]</scope>
    <source>
        <strain evidence="2">CCM 7435</strain>
    </source>
</reference>
<protein>
    <submittedName>
        <fullName evidence="1">Uncharacterized protein</fullName>
    </submittedName>
</protein>
<name>A0ABW4YW32_9HYPH</name>
<evidence type="ECO:0000313" key="1">
    <source>
        <dbReference type="EMBL" id="MFD2140380.1"/>
    </source>
</evidence>
<proteinExistence type="predicted"/>
<organism evidence="1 2">
    <name type="scientific">Ancylobacter oerskovii</name>
    <dbReference type="NCBI Taxonomy" id="459519"/>
    <lineage>
        <taxon>Bacteria</taxon>
        <taxon>Pseudomonadati</taxon>
        <taxon>Pseudomonadota</taxon>
        <taxon>Alphaproteobacteria</taxon>
        <taxon>Hyphomicrobiales</taxon>
        <taxon>Xanthobacteraceae</taxon>
        <taxon>Ancylobacter</taxon>
    </lineage>
</organism>
<accession>A0ABW4YW32</accession>
<dbReference type="EMBL" id="JBHUHD010000001">
    <property type="protein sequence ID" value="MFD2140380.1"/>
    <property type="molecule type" value="Genomic_DNA"/>
</dbReference>
<dbReference type="RefSeq" id="WP_213353047.1">
    <property type="nucleotide sequence ID" value="NZ_JAHBGB010000031.1"/>
</dbReference>
<sequence length="112" mass="11513">MNTQPMTIDGLEFGQPHSRAVHAEARVGARVDLGPRFVACLMLGLSLSGAAFLSQALCSYNRLTASAAVAAPVSAGASLARAGEEDGRVAPPCEQLAHLAPARPEPLHVASL</sequence>